<evidence type="ECO:0000256" key="1">
    <source>
        <dbReference type="SAM" id="MobiDB-lite"/>
    </source>
</evidence>
<protein>
    <submittedName>
        <fullName evidence="2">Uncharacterized protein</fullName>
    </submittedName>
</protein>
<evidence type="ECO:0000313" key="2">
    <source>
        <dbReference type="EMBL" id="CCI53679.1"/>
    </source>
</evidence>
<proteinExistence type="predicted"/>
<feature type="compositionally biased region" description="Basic residues" evidence="1">
    <location>
        <begin position="122"/>
        <end position="131"/>
    </location>
</feature>
<feature type="compositionally biased region" description="Basic and acidic residues" evidence="1">
    <location>
        <begin position="132"/>
        <end position="141"/>
    </location>
</feature>
<accession>A0A077MAJ4</accession>
<sequence length="175" mass="19228">MSWTSRDRWSRSRATRPASSEPSTQSTRRPRAFPTTLAPACGSSPATAVPAGATTNSWSPPWGSAKDSGSQRVALTQAVNSIGTLMRGDTGLYDTIAAAFESARKNYIDNTQNLVIVRARPHRHAGARHHGERPQPRRPPDGLRLGSVDRRHHWQLRRQNRLRRPRGTGPPKGSG</sequence>
<dbReference type="EMBL" id="CAJC01000155">
    <property type="protein sequence ID" value="CCI53679.1"/>
    <property type="molecule type" value="Genomic_DNA"/>
</dbReference>
<feature type="region of interest" description="Disordered" evidence="1">
    <location>
        <begin position="122"/>
        <end position="175"/>
    </location>
</feature>
<reference evidence="2 3" key="1">
    <citation type="journal article" date="2013" name="ISME J.">
        <title>A metabolic model for members of the genus Tetrasphaera involved in enhanced biological phosphorus removal.</title>
        <authorList>
            <person name="Kristiansen R."/>
            <person name="Nguyen H.T.T."/>
            <person name="Saunders A.M."/>
            <person name="Nielsen J.L."/>
            <person name="Wimmer R."/>
            <person name="Le V.Q."/>
            <person name="McIlroy S.J."/>
            <person name="Petrovski S."/>
            <person name="Seviour R.J."/>
            <person name="Calteau A."/>
            <person name="Nielsen K.L."/>
            <person name="Nielsen P.H."/>
        </authorList>
    </citation>
    <scope>NUCLEOTIDE SEQUENCE [LARGE SCALE GENOMIC DNA]</scope>
    <source>
        <strain evidence="2 3">Ben 74</strain>
    </source>
</reference>
<keyword evidence="3" id="KW-1185">Reference proteome</keyword>
<dbReference type="STRING" id="1193518.BN13_440004"/>
<feature type="compositionally biased region" description="Polar residues" evidence="1">
    <location>
        <begin position="17"/>
        <end position="27"/>
    </location>
</feature>
<evidence type="ECO:0000313" key="3">
    <source>
        <dbReference type="Proteomes" id="UP000035720"/>
    </source>
</evidence>
<organism evidence="2 3">
    <name type="scientific">Nostocoides jenkinsii Ben 74</name>
    <dbReference type="NCBI Taxonomy" id="1193518"/>
    <lineage>
        <taxon>Bacteria</taxon>
        <taxon>Bacillati</taxon>
        <taxon>Actinomycetota</taxon>
        <taxon>Actinomycetes</taxon>
        <taxon>Micrococcales</taxon>
        <taxon>Intrasporangiaceae</taxon>
        <taxon>Nostocoides</taxon>
    </lineage>
</organism>
<feature type="compositionally biased region" description="Basic residues" evidence="1">
    <location>
        <begin position="150"/>
        <end position="166"/>
    </location>
</feature>
<dbReference type="AlphaFoldDB" id="A0A077MAJ4"/>
<gene>
    <name evidence="2" type="ORF">BN13_440004</name>
</gene>
<feature type="region of interest" description="Disordered" evidence="1">
    <location>
        <begin position="1"/>
        <end position="69"/>
    </location>
</feature>
<name>A0A077MAJ4_9MICO</name>
<feature type="compositionally biased region" description="Basic and acidic residues" evidence="1">
    <location>
        <begin position="1"/>
        <end position="10"/>
    </location>
</feature>
<dbReference type="Proteomes" id="UP000035720">
    <property type="component" value="Unassembled WGS sequence"/>
</dbReference>
<comment type="caution">
    <text evidence="2">The sequence shown here is derived from an EMBL/GenBank/DDBJ whole genome shotgun (WGS) entry which is preliminary data.</text>
</comment>